<keyword evidence="2" id="KW-0521">NADP</keyword>
<comment type="pathway">
    <text evidence="1">Cofactor biosynthesis; riboflavin biosynthesis.</text>
</comment>
<proteinExistence type="predicted"/>
<evidence type="ECO:0000313" key="5">
    <source>
        <dbReference type="EMBL" id="ACY97345.1"/>
    </source>
</evidence>
<dbReference type="STRING" id="471852.Tcur_1771"/>
<name>D1AC79_THECD</name>
<dbReference type="eggNOG" id="COG1985">
    <property type="taxonomic scope" value="Bacteria"/>
</dbReference>
<evidence type="ECO:0000256" key="1">
    <source>
        <dbReference type="ARBA" id="ARBA00005104"/>
    </source>
</evidence>
<keyword evidence="3" id="KW-0560">Oxidoreductase</keyword>
<dbReference type="KEGG" id="tcu:Tcur_1771"/>
<dbReference type="InterPro" id="IPR050765">
    <property type="entry name" value="Riboflavin_Biosynth_HTPR"/>
</dbReference>
<evidence type="ECO:0000256" key="3">
    <source>
        <dbReference type="ARBA" id="ARBA00023002"/>
    </source>
</evidence>
<dbReference type="InterPro" id="IPR002734">
    <property type="entry name" value="RibDG_C"/>
</dbReference>
<gene>
    <name evidence="5" type="ordered locus">Tcur_1771</name>
</gene>
<dbReference type="Gene3D" id="3.40.430.10">
    <property type="entry name" value="Dihydrofolate Reductase, subunit A"/>
    <property type="match status" value="1"/>
</dbReference>
<protein>
    <submittedName>
        <fullName evidence="5">Bifunctional deaminase-reductase domain protein</fullName>
    </submittedName>
</protein>
<dbReference type="PANTHER" id="PTHR38011:SF7">
    <property type="entry name" value="2,5-DIAMINO-6-RIBOSYLAMINO-4(3H)-PYRIMIDINONE 5'-PHOSPHATE REDUCTASE"/>
    <property type="match status" value="1"/>
</dbReference>
<accession>D1AC79</accession>
<evidence type="ECO:0000259" key="4">
    <source>
        <dbReference type="Pfam" id="PF01872"/>
    </source>
</evidence>
<evidence type="ECO:0000313" key="6">
    <source>
        <dbReference type="Proteomes" id="UP000001918"/>
    </source>
</evidence>
<keyword evidence="6" id="KW-1185">Reference proteome</keyword>
<reference evidence="5 6" key="1">
    <citation type="journal article" date="2011" name="Stand. Genomic Sci.">
        <title>Complete genome sequence of Thermomonospora curvata type strain (B9).</title>
        <authorList>
            <person name="Chertkov O."/>
            <person name="Sikorski J."/>
            <person name="Nolan M."/>
            <person name="Lapidus A."/>
            <person name="Lucas S."/>
            <person name="Del Rio T.G."/>
            <person name="Tice H."/>
            <person name="Cheng J.F."/>
            <person name="Goodwin L."/>
            <person name="Pitluck S."/>
            <person name="Liolios K."/>
            <person name="Ivanova N."/>
            <person name="Mavromatis K."/>
            <person name="Mikhailova N."/>
            <person name="Ovchinnikova G."/>
            <person name="Pati A."/>
            <person name="Chen A."/>
            <person name="Palaniappan K."/>
            <person name="Djao O.D."/>
            <person name="Land M."/>
            <person name="Hauser L."/>
            <person name="Chang Y.J."/>
            <person name="Jeffries C.D."/>
            <person name="Brettin T."/>
            <person name="Han C."/>
            <person name="Detter J.C."/>
            <person name="Rohde M."/>
            <person name="Goker M."/>
            <person name="Woyke T."/>
            <person name="Bristow J."/>
            <person name="Eisen J.A."/>
            <person name="Markowitz V."/>
            <person name="Hugenholtz P."/>
            <person name="Klenk H.P."/>
            <person name="Kyrpides N.C."/>
        </authorList>
    </citation>
    <scope>NUCLEOTIDE SEQUENCE [LARGE SCALE GENOMIC DNA]</scope>
    <source>
        <strain evidence="6">ATCC 19995 / DSM 43183 / JCM 3096 / KCTC 9072 / NBRC 15933 / NCIMB 10081 / Henssen B9</strain>
    </source>
</reference>
<evidence type="ECO:0000256" key="2">
    <source>
        <dbReference type="ARBA" id="ARBA00022857"/>
    </source>
</evidence>
<dbReference type="RefSeq" id="WP_012852129.1">
    <property type="nucleotide sequence ID" value="NC_013510.1"/>
</dbReference>
<dbReference type="HOGENOM" id="CLU_036590_7_2_11"/>
<feature type="domain" description="Bacterial bifunctional deaminase-reductase C-terminal" evidence="4">
    <location>
        <begin position="23"/>
        <end position="215"/>
    </location>
</feature>
<dbReference type="InterPro" id="IPR024072">
    <property type="entry name" value="DHFR-like_dom_sf"/>
</dbReference>
<dbReference type="Proteomes" id="UP000001918">
    <property type="component" value="Chromosome"/>
</dbReference>
<sequence>MRPLPTDPTELQKAYAYPPEGVWLRANMIASLDGAAWVDGRSGGLGSPGDRRLFAALRAMADVVIVGAGTVRAEGYGPVRPGPQGQAPPLAIVSRRLDLDLDSPVFTEPKARTVLLTVQAAPPERLRAAERVAEVIMAGEDGIDFSRAVRELAARGHRRLLCEGGPAVLARAAADGVLDELCLTLSPMLVAGDPSRILAGPPLPRPLRMRPASVYEEDGFLFLRYRRVR</sequence>
<dbReference type="EMBL" id="CP001738">
    <property type="protein sequence ID" value="ACY97345.1"/>
    <property type="molecule type" value="Genomic_DNA"/>
</dbReference>
<dbReference type="GO" id="GO:0009231">
    <property type="term" value="P:riboflavin biosynthetic process"/>
    <property type="evidence" value="ECO:0007669"/>
    <property type="project" value="InterPro"/>
</dbReference>
<dbReference type="SUPFAM" id="SSF53597">
    <property type="entry name" value="Dihydrofolate reductase-like"/>
    <property type="match status" value="1"/>
</dbReference>
<organism evidence="5 6">
    <name type="scientific">Thermomonospora curvata (strain ATCC 19995 / DSM 43183 / JCM 3096 / KCTC 9072 / NBRC 15933 / NCIMB 10081 / Henssen B9)</name>
    <dbReference type="NCBI Taxonomy" id="471852"/>
    <lineage>
        <taxon>Bacteria</taxon>
        <taxon>Bacillati</taxon>
        <taxon>Actinomycetota</taxon>
        <taxon>Actinomycetes</taxon>
        <taxon>Streptosporangiales</taxon>
        <taxon>Thermomonosporaceae</taxon>
        <taxon>Thermomonospora</taxon>
    </lineage>
</organism>
<dbReference type="Pfam" id="PF01872">
    <property type="entry name" value="RibD_C"/>
    <property type="match status" value="1"/>
</dbReference>
<dbReference type="GO" id="GO:0008703">
    <property type="term" value="F:5-amino-6-(5-phosphoribosylamino)uracil reductase activity"/>
    <property type="evidence" value="ECO:0007669"/>
    <property type="project" value="InterPro"/>
</dbReference>
<dbReference type="PANTHER" id="PTHR38011">
    <property type="entry name" value="DIHYDROFOLATE REDUCTASE FAMILY PROTEIN (AFU_ORTHOLOGUE AFUA_8G06820)"/>
    <property type="match status" value="1"/>
</dbReference>
<dbReference type="AlphaFoldDB" id="D1AC79"/>